<dbReference type="AlphaFoldDB" id="A0A645HWP3"/>
<name>A0A645HWP3_9ZZZZ</name>
<sequence length="114" mass="12370">MKKGIDGIASNTKKYRAINKLSATVAEAIISLGTLKASDRATKFTPPPIYDPVIIAATYPKSGTYLCKAKYPINAPNVVPNEPIIKIPSNLPLSFHIFFMLQLKRSIGIAKGII</sequence>
<organism evidence="1">
    <name type="scientific">bioreactor metagenome</name>
    <dbReference type="NCBI Taxonomy" id="1076179"/>
    <lineage>
        <taxon>unclassified sequences</taxon>
        <taxon>metagenomes</taxon>
        <taxon>ecological metagenomes</taxon>
    </lineage>
</organism>
<accession>A0A645HWP3</accession>
<evidence type="ECO:0000313" key="1">
    <source>
        <dbReference type="EMBL" id="MPN42892.1"/>
    </source>
</evidence>
<proteinExistence type="predicted"/>
<gene>
    <name evidence="1" type="ORF">SDC9_190450</name>
</gene>
<comment type="caution">
    <text evidence="1">The sequence shown here is derived from an EMBL/GenBank/DDBJ whole genome shotgun (WGS) entry which is preliminary data.</text>
</comment>
<dbReference type="EMBL" id="VSSQ01100929">
    <property type="protein sequence ID" value="MPN42892.1"/>
    <property type="molecule type" value="Genomic_DNA"/>
</dbReference>
<protein>
    <submittedName>
        <fullName evidence="1">Uncharacterized protein</fullName>
    </submittedName>
</protein>
<reference evidence="1" key="1">
    <citation type="submission" date="2019-08" db="EMBL/GenBank/DDBJ databases">
        <authorList>
            <person name="Kucharzyk K."/>
            <person name="Murdoch R.W."/>
            <person name="Higgins S."/>
            <person name="Loffler F."/>
        </authorList>
    </citation>
    <scope>NUCLEOTIDE SEQUENCE</scope>
</reference>